<dbReference type="Proteomes" id="UP001056120">
    <property type="component" value="Linkage Group LG19"/>
</dbReference>
<gene>
    <name evidence="1" type="ORF">L1987_58030</name>
</gene>
<protein>
    <submittedName>
        <fullName evidence="1">Uncharacterized protein</fullName>
    </submittedName>
</protein>
<proteinExistence type="predicted"/>
<evidence type="ECO:0000313" key="1">
    <source>
        <dbReference type="EMBL" id="KAI3744932.1"/>
    </source>
</evidence>
<reference evidence="2" key="1">
    <citation type="journal article" date="2022" name="Mol. Ecol. Resour.">
        <title>The genomes of chicory, endive, great burdock and yacon provide insights into Asteraceae palaeo-polyploidization history and plant inulin production.</title>
        <authorList>
            <person name="Fan W."/>
            <person name="Wang S."/>
            <person name="Wang H."/>
            <person name="Wang A."/>
            <person name="Jiang F."/>
            <person name="Liu H."/>
            <person name="Zhao H."/>
            <person name="Xu D."/>
            <person name="Zhang Y."/>
        </authorList>
    </citation>
    <scope>NUCLEOTIDE SEQUENCE [LARGE SCALE GENOMIC DNA]</scope>
    <source>
        <strain evidence="2">cv. Yunnan</strain>
    </source>
</reference>
<keyword evidence="2" id="KW-1185">Reference proteome</keyword>
<accession>A0ACB9DEG8</accession>
<evidence type="ECO:0000313" key="2">
    <source>
        <dbReference type="Proteomes" id="UP001056120"/>
    </source>
</evidence>
<name>A0ACB9DEG8_9ASTR</name>
<reference evidence="1 2" key="2">
    <citation type="journal article" date="2022" name="Mol. Ecol. Resour.">
        <title>The genomes of chicory, endive, great burdock and yacon provide insights into Asteraceae paleo-polyploidization history and plant inulin production.</title>
        <authorList>
            <person name="Fan W."/>
            <person name="Wang S."/>
            <person name="Wang H."/>
            <person name="Wang A."/>
            <person name="Jiang F."/>
            <person name="Liu H."/>
            <person name="Zhao H."/>
            <person name="Xu D."/>
            <person name="Zhang Y."/>
        </authorList>
    </citation>
    <scope>NUCLEOTIDE SEQUENCE [LARGE SCALE GENOMIC DNA]</scope>
    <source>
        <strain evidence="2">cv. Yunnan</strain>
        <tissue evidence="1">Leaves</tissue>
    </source>
</reference>
<dbReference type="EMBL" id="CM042036">
    <property type="protein sequence ID" value="KAI3744932.1"/>
    <property type="molecule type" value="Genomic_DNA"/>
</dbReference>
<organism evidence="1 2">
    <name type="scientific">Smallanthus sonchifolius</name>
    <dbReference type="NCBI Taxonomy" id="185202"/>
    <lineage>
        <taxon>Eukaryota</taxon>
        <taxon>Viridiplantae</taxon>
        <taxon>Streptophyta</taxon>
        <taxon>Embryophyta</taxon>
        <taxon>Tracheophyta</taxon>
        <taxon>Spermatophyta</taxon>
        <taxon>Magnoliopsida</taxon>
        <taxon>eudicotyledons</taxon>
        <taxon>Gunneridae</taxon>
        <taxon>Pentapetalae</taxon>
        <taxon>asterids</taxon>
        <taxon>campanulids</taxon>
        <taxon>Asterales</taxon>
        <taxon>Asteraceae</taxon>
        <taxon>Asteroideae</taxon>
        <taxon>Heliantheae alliance</taxon>
        <taxon>Millerieae</taxon>
        <taxon>Smallanthus</taxon>
    </lineage>
</organism>
<sequence length="94" mass="10242">MRCVVGEAVADGGYRFFVNGSQQTVGVVAHAPPVMVYGHQYPIFRMEQHFDGGYGGRTESETGSSTADYVPRDTSFSKRELNLDLSLAPPTVEV</sequence>
<comment type="caution">
    <text evidence="1">The sequence shown here is derived from an EMBL/GenBank/DDBJ whole genome shotgun (WGS) entry which is preliminary data.</text>
</comment>